<dbReference type="EMBL" id="VMNK01000009">
    <property type="protein sequence ID" value="TVO55981.1"/>
    <property type="molecule type" value="Genomic_DNA"/>
</dbReference>
<evidence type="ECO:0000313" key="3">
    <source>
        <dbReference type="Proteomes" id="UP000319502"/>
    </source>
</evidence>
<dbReference type="InterPro" id="IPR032710">
    <property type="entry name" value="NTF2-like_dom_sf"/>
</dbReference>
<reference evidence="2 3" key="1">
    <citation type="submission" date="2019-07" db="EMBL/GenBank/DDBJ databases">
        <title>The pathways for chlorine oxyanion respiration interact through the shared metabolite chlorate.</title>
        <authorList>
            <person name="Barnum T.P."/>
            <person name="Cheng Y."/>
            <person name="Hill K.A."/>
            <person name="Lucas L.N."/>
            <person name="Carlson H.K."/>
            <person name="Coates J.D."/>
        </authorList>
    </citation>
    <scope>NUCLEOTIDE SEQUENCE [LARGE SCALE GENOMIC DNA]</scope>
    <source>
        <strain evidence="2 3">SFB-3</strain>
    </source>
</reference>
<organism evidence="2 3">
    <name type="scientific">Denitromonas halophila</name>
    <dbReference type="NCBI Taxonomy" id="1629404"/>
    <lineage>
        <taxon>Bacteria</taxon>
        <taxon>Pseudomonadati</taxon>
        <taxon>Pseudomonadota</taxon>
        <taxon>Betaproteobacteria</taxon>
        <taxon>Rhodocyclales</taxon>
        <taxon>Zoogloeaceae</taxon>
        <taxon>Denitromonas</taxon>
    </lineage>
</organism>
<dbReference type="RefSeq" id="WP_144309666.1">
    <property type="nucleotide sequence ID" value="NZ_VMNK01000009.1"/>
</dbReference>
<protein>
    <submittedName>
        <fullName evidence="2">Nuclear transport factor 2 family protein</fullName>
    </submittedName>
</protein>
<comment type="caution">
    <text evidence="2">The sequence shown here is derived from an EMBL/GenBank/DDBJ whole genome shotgun (WGS) entry which is preliminary data.</text>
</comment>
<sequence length="143" mass="16456">MATLDSLVRFYETLTPTEVDGFAAFYAEDAHFVDPFNDVHGIDAIKSIFSHMFEQLGTPRFVVTERFERGDQAMLIWALHCRLAGRDVEIIGASHLRFDASGRVTEHRDFWDAARGVYEEFPLMGALMRWLRRRLAAPQTTME</sequence>
<proteinExistence type="predicted"/>
<dbReference type="Gene3D" id="3.10.450.50">
    <property type="match status" value="1"/>
</dbReference>
<dbReference type="SUPFAM" id="SSF54427">
    <property type="entry name" value="NTF2-like"/>
    <property type="match status" value="1"/>
</dbReference>
<evidence type="ECO:0000259" key="1">
    <source>
        <dbReference type="Pfam" id="PF12680"/>
    </source>
</evidence>
<accession>A0A557QST5</accession>
<dbReference type="PANTHER" id="PTHR34213:SF2">
    <property type="entry name" value="NUCLEAR TRANSPORT FACTOR 2 (NTF2) FAMILY PROTEIN"/>
    <property type="match status" value="1"/>
</dbReference>
<dbReference type="Proteomes" id="UP000319502">
    <property type="component" value="Unassembled WGS sequence"/>
</dbReference>
<dbReference type="InterPro" id="IPR037401">
    <property type="entry name" value="SnoaL-like"/>
</dbReference>
<evidence type="ECO:0000313" key="2">
    <source>
        <dbReference type="EMBL" id="TVO55981.1"/>
    </source>
</evidence>
<name>A0A557QST5_9RHOO</name>
<dbReference type="AlphaFoldDB" id="A0A557QST5"/>
<dbReference type="OrthoDB" id="1115105at2"/>
<keyword evidence="3" id="KW-1185">Reference proteome</keyword>
<dbReference type="PANTHER" id="PTHR34213">
    <property type="entry name" value="NUCLEAR TRANSPORT FACTOR 2 (NTF2) FAMILY PROTEIN"/>
    <property type="match status" value="1"/>
</dbReference>
<gene>
    <name evidence="2" type="ORF">FHP91_11065</name>
</gene>
<dbReference type="Pfam" id="PF12680">
    <property type="entry name" value="SnoaL_2"/>
    <property type="match status" value="1"/>
</dbReference>
<feature type="domain" description="SnoaL-like" evidence="1">
    <location>
        <begin position="8"/>
        <end position="107"/>
    </location>
</feature>